<reference evidence="2 3" key="1">
    <citation type="submission" date="2019-04" db="EMBL/GenBank/DDBJ databases">
        <title>Chromosome genome assembly for Takifugu flavidus.</title>
        <authorList>
            <person name="Xiao S."/>
        </authorList>
    </citation>
    <scope>NUCLEOTIDE SEQUENCE [LARGE SCALE GENOMIC DNA]</scope>
    <source>
        <strain evidence="2">HTHZ2018</strain>
        <tissue evidence="2">Muscle</tissue>
    </source>
</reference>
<gene>
    <name evidence="2" type="ORF">D4764_10G0006060</name>
</gene>
<evidence type="ECO:0000256" key="1">
    <source>
        <dbReference type="SAM" id="MobiDB-lite"/>
    </source>
</evidence>
<dbReference type="EMBL" id="RHFK02000002">
    <property type="protein sequence ID" value="TWW79576.1"/>
    <property type="molecule type" value="Genomic_DNA"/>
</dbReference>
<sequence length="282" mass="29848">MSFVETGALNAAGWRKVNRKQKVPMEEGPGRRKCDGASRPLLSALSSAPHRLQQHRLAGLPVSRHLMPRLDDGRSGRSWSVAAQAAAGEAQASPPQIFLTLEMTGVCGGGGGAGGGGGGDETGANLNQLPSSAASSLYIPSFPPSSCPSISTIPPPIQAQSTEASIKVGTPPAPGGPWAQAQLLWFILHDNRDHGRSVLMSGECAPGEIVVTFAGISYASAAIASKTSWSRHSVPPSVRPSIRPLVPVLLQSCWRQMFDSCFRRRCEEEQLLSGDNWLLIPR</sequence>
<comment type="caution">
    <text evidence="2">The sequence shown here is derived from an EMBL/GenBank/DDBJ whole genome shotgun (WGS) entry which is preliminary data.</text>
</comment>
<keyword evidence="3" id="KW-1185">Reference proteome</keyword>
<feature type="compositionally biased region" description="Basic and acidic residues" evidence="1">
    <location>
        <begin position="23"/>
        <end position="36"/>
    </location>
</feature>
<dbReference type="AlphaFoldDB" id="A0A5C6PL01"/>
<evidence type="ECO:0000313" key="3">
    <source>
        <dbReference type="Proteomes" id="UP000324091"/>
    </source>
</evidence>
<proteinExistence type="predicted"/>
<feature type="region of interest" description="Disordered" evidence="1">
    <location>
        <begin position="19"/>
        <end position="38"/>
    </location>
</feature>
<dbReference type="Proteomes" id="UP000324091">
    <property type="component" value="Chromosome 10"/>
</dbReference>
<name>A0A5C6PL01_9TELE</name>
<accession>A0A5C6PL01</accession>
<protein>
    <submittedName>
        <fullName evidence="2">Uncharacterized protein</fullName>
    </submittedName>
</protein>
<organism evidence="2 3">
    <name type="scientific">Takifugu flavidus</name>
    <name type="common">sansaifugu</name>
    <dbReference type="NCBI Taxonomy" id="433684"/>
    <lineage>
        <taxon>Eukaryota</taxon>
        <taxon>Metazoa</taxon>
        <taxon>Chordata</taxon>
        <taxon>Craniata</taxon>
        <taxon>Vertebrata</taxon>
        <taxon>Euteleostomi</taxon>
        <taxon>Actinopterygii</taxon>
        <taxon>Neopterygii</taxon>
        <taxon>Teleostei</taxon>
        <taxon>Neoteleostei</taxon>
        <taxon>Acanthomorphata</taxon>
        <taxon>Eupercaria</taxon>
        <taxon>Tetraodontiformes</taxon>
        <taxon>Tetradontoidea</taxon>
        <taxon>Tetraodontidae</taxon>
        <taxon>Takifugu</taxon>
    </lineage>
</organism>
<evidence type="ECO:0000313" key="2">
    <source>
        <dbReference type="EMBL" id="TWW79576.1"/>
    </source>
</evidence>